<evidence type="ECO:0000259" key="5">
    <source>
        <dbReference type="Pfam" id="PF07638"/>
    </source>
</evidence>
<dbReference type="PANTHER" id="PTHR43133:SF39">
    <property type="entry name" value="SIMILAR TO RNA POLYMERASE SIGMA-E FACTOR"/>
    <property type="match status" value="1"/>
</dbReference>
<evidence type="ECO:0000256" key="3">
    <source>
        <dbReference type="ARBA" id="ARBA00023082"/>
    </source>
</evidence>
<organism evidence="6 7">
    <name type="scientific">Denitratimonas tolerans</name>
    <dbReference type="NCBI Taxonomy" id="1338420"/>
    <lineage>
        <taxon>Bacteria</taxon>
        <taxon>Pseudomonadati</taxon>
        <taxon>Pseudomonadota</taxon>
        <taxon>Gammaproteobacteria</taxon>
        <taxon>Lysobacterales</taxon>
        <taxon>Lysobacteraceae</taxon>
        <taxon>Denitratimonas</taxon>
    </lineage>
</organism>
<evidence type="ECO:0000256" key="4">
    <source>
        <dbReference type="ARBA" id="ARBA00023163"/>
    </source>
</evidence>
<reference evidence="6 7" key="1">
    <citation type="journal article" date="2016" name="Antonie Van Leeuwenhoek">
        <title>Denitratimonas tolerans gen. nov., sp. nov., a denitrifying bacterium isolated from a bioreactor for tannery wastewater treatment.</title>
        <authorList>
            <person name="Han S.I."/>
            <person name="Kim J.O."/>
            <person name="Lee Y.R."/>
            <person name="Ekpeghere K.I."/>
            <person name="Koh S.C."/>
            <person name="Whang K.S."/>
        </authorList>
    </citation>
    <scope>NUCLEOTIDE SEQUENCE [LARGE SCALE GENOMIC DNA]</scope>
    <source>
        <strain evidence="6 7">KACC 17565</strain>
    </source>
</reference>
<sequence>MSLLLAAANAGDREAADQAFALVYADLRMLARRQVQRAASGPGATSLVHEVYLRLAGPEALSINDREHFFALAARAMRQLVVDHARRSASAKRGGGAVPDNLDDIAGLVPSHENAGRMLELDQALDRLSALDPQLVRLVEMRYFAGLELAEISAITDRSERSLKRDWRRARAVLHAALEGAHDDA</sequence>
<comment type="similarity">
    <text evidence="1">Belongs to the sigma-70 factor family. ECF subfamily.</text>
</comment>
<dbReference type="Gene3D" id="1.10.10.10">
    <property type="entry name" value="Winged helix-like DNA-binding domain superfamily/Winged helix DNA-binding domain"/>
    <property type="match status" value="1"/>
</dbReference>
<dbReference type="SUPFAM" id="SSF88946">
    <property type="entry name" value="Sigma2 domain of RNA polymerase sigma factors"/>
    <property type="match status" value="1"/>
</dbReference>
<dbReference type="GO" id="GO:0016987">
    <property type="term" value="F:sigma factor activity"/>
    <property type="evidence" value="ECO:0007669"/>
    <property type="project" value="UniProtKB-KW"/>
</dbReference>
<dbReference type="InterPro" id="IPR036388">
    <property type="entry name" value="WH-like_DNA-bd_sf"/>
</dbReference>
<dbReference type="Gene3D" id="1.10.1740.10">
    <property type="match status" value="1"/>
</dbReference>
<dbReference type="InterPro" id="IPR014284">
    <property type="entry name" value="RNA_pol_sigma-70_dom"/>
</dbReference>
<protein>
    <submittedName>
        <fullName evidence="6">ECF-type sigma factor</fullName>
    </submittedName>
</protein>
<keyword evidence="2" id="KW-0805">Transcription regulation</keyword>
<dbReference type="InterPro" id="IPR013325">
    <property type="entry name" value="RNA_pol_sigma_r2"/>
</dbReference>
<dbReference type="GO" id="GO:0006352">
    <property type="term" value="P:DNA-templated transcription initiation"/>
    <property type="evidence" value="ECO:0007669"/>
    <property type="project" value="InterPro"/>
</dbReference>
<dbReference type="Pfam" id="PF07638">
    <property type="entry name" value="Sigma70_ECF"/>
    <property type="match status" value="1"/>
</dbReference>
<accession>A0AAW9R6X6</accession>
<feature type="domain" description="RNA polymerase sigma-70 ECF-like HTH" evidence="5">
    <location>
        <begin position="2"/>
        <end position="179"/>
    </location>
</feature>
<dbReference type="SUPFAM" id="SSF88659">
    <property type="entry name" value="Sigma3 and sigma4 domains of RNA polymerase sigma factors"/>
    <property type="match status" value="1"/>
</dbReference>
<dbReference type="NCBIfam" id="TIGR02999">
    <property type="entry name" value="Sig-70_X6"/>
    <property type="match status" value="1"/>
</dbReference>
<dbReference type="EMBL" id="JBBDHC010000011">
    <property type="protein sequence ID" value="MEJ1249763.1"/>
    <property type="molecule type" value="Genomic_DNA"/>
</dbReference>
<evidence type="ECO:0000313" key="6">
    <source>
        <dbReference type="EMBL" id="MEJ1249763.1"/>
    </source>
</evidence>
<name>A0AAW9R6X6_9GAMM</name>
<gene>
    <name evidence="6" type="ORF">WB794_08785</name>
</gene>
<dbReference type="InterPro" id="IPR013324">
    <property type="entry name" value="RNA_pol_sigma_r3/r4-like"/>
</dbReference>
<dbReference type="Proteomes" id="UP001364472">
    <property type="component" value="Unassembled WGS sequence"/>
</dbReference>
<dbReference type="RefSeq" id="WP_337335480.1">
    <property type="nucleotide sequence ID" value="NZ_JBBDHC010000011.1"/>
</dbReference>
<dbReference type="PANTHER" id="PTHR43133">
    <property type="entry name" value="RNA POLYMERASE ECF-TYPE SIGMA FACTO"/>
    <property type="match status" value="1"/>
</dbReference>
<dbReference type="AlphaFoldDB" id="A0AAW9R6X6"/>
<keyword evidence="3" id="KW-0731">Sigma factor</keyword>
<dbReference type="InterPro" id="IPR039425">
    <property type="entry name" value="RNA_pol_sigma-70-like"/>
</dbReference>
<dbReference type="NCBIfam" id="TIGR02937">
    <property type="entry name" value="sigma70-ECF"/>
    <property type="match status" value="1"/>
</dbReference>
<keyword evidence="4" id="KW-0804">Transcription</keyword>
<comment type="caution">
    <text evidence="6">The sequence shown here is derived from an EMBL/GenBank/DDBJ whole genome shotgun (WGS) entry which is preliminary data.</text>
</comment>
<keyword evidence="7" id="KW-1185">Reference proteome</keyword>
<proteinExistence type="inferred from homology"/>
<dbReference type="InterPro" id="IPR053812">
    <property type="entry name" value="HTH_Sigma70_ECF-like"/>
</dbReference>
<dbReference type="InterPro" id="IPR011517">
    <property type="entry name" value="RNA_pol_sigma70_ECF-like"/>
</dbReference>
<evidence type="ECO:0000256" key="1">
    <source>
        <dbReference type="ARBA" id="ARBA00010641"/>
    </source>
</evidence>
<evidence type="ECO:0000313" key="7">
    <source>
        <dbReference type="Proteomes" id="UP001364472"/>
    </source>
</evidence>
<evidence type="ECO:0000256" key="2">
    <source>
        <dbReference type="ARBA" id="ARBA00023015"/>
    </source>
</evidence>